<organism evidence="3 4">
    <name type="scientific">Oopsacas minuta</name>
    <dbReference type="NCBI Taxonomy" id="111878"/>
    <lineage>
        <taxon>Eukaryota</taxon>
        <taxon>Metazoa</taxon>
        <taxon>Porifera</taxon>
        <taxon>Hexactinellida</taxon>
        <taxon>Hexasterophora</taxon>
        <taxon>Lyssacinosida</taxon>
        <taxon>Leucopsacidae</taxon>
        <taxon>Oopsacas</taxon>
    </lineage>
</organism>
<reference evidence="3 4" key="1">
    <citation type="journal article" date="2023" name="BMC Biol.">
        <title>The compact genome of the sponge Oopsacas minuta (Hexactinellida) is lacking key metazoan core genes.</title>
        <authorList>
            <person name="Santini S."/>
            <person name="Schenkelaars Q."/>
            <person name="Jourda C."/>
            <person name="Duchesne M."/>
            <person name="Belahbib H."/>
            <person name="Rocher C."/>
            <person name="Selva M."/>
            <person name="Riesgo A."/>
            <person name="Vervoort M."/>
            <person name="Leys S.P."/>
            <person name="Kodjabachian L."/>
            <person name="Le Bivic A."/>
            <person name="Borchiellini C."/>
            <person name="Claverie J.M."/>
            <person name="Renard E."/>
        </authorList>
    </citation>
    <scope>NUCLEOTIDE SEQUENCE [LARGE SCALE GENOMIC DNA]</scope>
    <source>
        <strain evidence="3">SPO-2</strain>
    </source>
</reference>
<evidence type="ECO:0000313" key="4">
    <source>
        <dbReference type="Proteomes" id="UP001165289"/>
    </source>
</evidence>
<keyword evidence="2" id="KW-0999">Mitochondrion inner membrane</keyword>
<dbReference type="InterPro" id="IPR007763">
    <property type="entry name" value="NDUFA12"/>
</dbReference>
<dbReference type="EMBL" id="JAKMXF010000354">
    <property type="protein sequence ID" value="KAI6646590.1"/>
    <property type="molecule type" value="Genomic_DNA"/>
</dbReference>
<dbReference type="GO" id="GO:0006979">
    <property type="term" value="P:response to oxidative stress"/>
    <property type="evidence" value="ECO:0007669"/>
    <property type="project" value="TreeGrafter"/>
</dbReference>
<sequence length="129" mass="15430">MFSWWRTMQESGGLWNSIKIIYRRSDLRVGTLVGEDANGNKYYENLRYQFGRHRFVDYKLKEFDASQVPPEWHGWLHYMTDNPPTKVPPVPRKFHAEHQANWTGTTKDYVPYSTTRPRIQSWIPPTNKQ</sequence>
<proteinExistence type="inferred from homology"/>
<evidence type="ECO:0000313" key="3">
    <source>
        <dbReference type="EMBL" id="KAI6646590.1"/>
    </source>
</evidence>
<comment type="subcellular location">
    <subcellularLocation>
        <location evidence="2">Mitochondrion inner membrane</location>
        <topology evidence="2">Peripheral membrane protein</topology>
        <orientation evidence="2">Matrix side</orientation>
    </subcellularLocation>
</comment>
<comment type="caution">
    <text evidence="3">The sequence shown here is derived from an EMBL/GenBank/DDBJ whole genome shotgun (WGS) entry which is preliminary data.</text>
</comment>
<dbReference type="PANTHER" id="PTHR12910">
    <property type="entry name" value="NADH-UBIQUINONE OXIDOREDUCTASE SUBUNIT B17.2"/>
    <property type="match status" value="1"/>
</dbReference>
<keyword evidence="2" id="KW-0679">Respiratory chain</keyword>
<dbReference type="GO" id="GO:0005743">
    <property type="term" value="C:mitochondrial inner membrane"/>
    <property type="evidence" value="ECO:0007669"/>
    <property type="project" value="UniProtKB-SubCell"/>
</dbReference>
<comment type="subunit">
    <text evidence="2">Complex I is composed of 45 different subunits.</text>
</comment>
<keyword evidence="2" id="KW-0496">Mitochondrion</keyword>
<dbReference type="Pfam" id="PF05071">
    <property type="entry name" value="NDUFA12"/>
    <property type="match status" value="1"/>
</dbReference>
<keyword evidence="2" id="KW-0813">Transport</keyword>
<gene>
    <name evidence="3" type="ORF">LOD99_12711</name>
</gene>
<name>A0AAV7JCT5_9METZ</name>
<evidence type="ECO:0000256" key="2">
    <source>
        <dbReference type="RuleBase" id="RU363103"/>
    </source>
</evidence>
<dbReference type="PANTHER" id="PTHR12910:SF2">
    <property type="entry name" value="NADH DEHYDROGENASE [UBIQUINONE] 1 ALPHA SUBCOMPLEX SUBUNIT 12"/>
    <property type="match status" value="1"/>
</dbReference>
<dbReference type="Proteomes" id="UP001165289">
    <property type="component" value="Unassembled WGS sequence"/>
</dbReference>
<comment type="function">
    <text evidence="2">Accessory subunit of the mitochondrial membrane respiratory chain NADH dehydrogenase (Complex I), that is believed not to be involved in catalysis. Complex I functions in the transfer of electrons from NADH to the respiratory chain. The immediate electron acceptor for the enzyme is believed to be ubiquinone.</text>
</comment>
<evidence type="ECO:0000256" key="1">
    <source>
        <dbReference type="ARBA" id="ARBA00007355"/>
    </source>
</evidence>
<keyword evidence="4" id="KW-1185">Reference proteome</keyword>
<dbReference type="GO" id="GO:0045271">
    <property type="term" value="C:respiratory chain complex I"/>
    <property type="evidence" value="ECO:0007669"/>
    <property type="project" value="InterPro"/>
</dbReference>
<dbReference type="AlphaFoldDB" id="A0AAV7JCT5"/>
<keyword evidence="2" id="KW-0249">Electron transport</keyword>
<comment type="similarity">
    <text evidence="1 2">Belongs to the complex I NDUFA12 subunit family.</text>
</comment>
<protein>
    <recommendedName>
        <fullName evidence="2">NADH dehydrogenase [ubiquinone] 1 alpha subcomplex subunit 12</fullName>
    </recommendedName>
</protein>
<keyword evidence="2" id="KW-0472">Membrane</keyword>
<accession>A0AAV7JCT5</accession>